<sequence length="104" mass="10588">MAKTAAVMLAALFVLSALLSSSSAVGWDIDFVPLPIPGDASPAKEPSEKVSTKVCNSAEQCGGEGGGGGGNRKLLGESEAPATAMEAVEKGAEDLKTRFMSLFQ</sequence>
<feature type="signal peptide" evidence="2">
    <location>
        <begin position="1"/>
        <end position="24"/>
    </location>
</feature>
<feature type="region of interest" description="Disordered" evidence="1">
    <location>
        <begin position="59"/>
        <end position="83"/>
    </location>
</feature>
<feature type="compositionally biased region" description="Gly residues" evidence="1">
    <location>
        <begin position="62"/>
        <end position="71"/>
    </location>
</feature>
<dbReference type="AlphaFoldDB" id="A0ABD1I0V5"/>
<accession>A0ABD1I0V5</accession>
<evidence type="ECO:0000313" key="4">
    <source>
        <dbReference type="Proteomes" id="UP001567538"/>
    </source>
</evidence>
<name>A0ABD1I0V5_SALDI</name>
<dbReference type="EMBL" id="JBEAFC010000003">
    <property type="protein sequence ID" value="KAL1562357.1"/>
    <property type="molecule type" value="Genomic_DNA"/>
</dbReference>
<keyword evidence="2" id="KW-0732">Signal</keyword>
<evidence type="ECO:0000313" key="3">
    <source>
        <dbReference type="EMBL" id="KAL1562357.1"/>
    </source>
</evidence>
<evidence type="ECO:0000256" key="2">
    <source>
        <dbReference type="SAM" id="SignalP"/>
    </source>
</evidence>
<feature type="chain" id="PRO_5044779793" evidence="2">
    <location>
        <begin position="25"/>
        <end position="104"/>
    </location>
</feature>
<reference evidence="3 4" key="1">
    <citation type="submission" date="2024-06" db="EMBL/GenBank/DDBJ databases">
        <title>A chromosome level genome sequence of Diviner's sage (Salvia divinorum).</title>
        <authorList>
            <person name="Ford S.A."/>
            <person name="Ro D.-K."/>
            <person name="Ness R.W."/>
            <person name="Phillips M.A."/>
        </authorList>
    </citation>
    <scope>NUCLEOTIDE SEQUENCE [LARGE SCALE GENOMIC DNA]</scope>
    <source>
        <strain evidence="3">SAF-2024a</strain>
        <tissue evidence="3">Leaf</tissue>
    </source>
</reference>
<organism evidence="3 4">
    <name type="scientific">Salvia divinorum</name>
    <name type="common">Maria pastora</name>
    <name type="synonym">Diviner's sage</name>
    <dbReference type="NCBI Taxonomy" id="28513"/>
    <lineage>
        <taxon>Eukaryota</taxon>
        <taxon>Viridiplantae</taxon>
        <taxon>Streptophyta</taxon>
        <taxon>Embryophyta</taxon>
        <taxon>Tracheophyta</taxon>
        <taxon>Spermatophyta</taxon>
        <taxon>Magnoliopsida</taxon>
        <taxon>eudicotyledons</taxon>
        <taxon>Gunneridae</taxon>
        <taxon>Pentapetalae</taxon>
        <taxon>asterids</taxon>
        <taxon>lamiids</taxon>
        <taxon>Lamiales</taxon>
        <taxon>Lamiaceae</taxon>
        <taxon>Nepetoideae</taxon>
        <taxon>Mentheae</taxon>
        <taxon>Salviinae</taxon>
        <taxon>Salvia</taxon>
        <taxon>Salvia subgen. Calosphace</taxon>
    </lineage>
</organism>
<comment type="caution">
    <text evidence="3">The sequence shown here is derived from an EMBL/GenBank/DDBJ whole genome shotgun (WGS) entry which is preliminary data.</text>
</comment>
<protein>
    <submittedName>
        <fullName evidence="3">Uncharacterized protein</fullName>
    </submittedName>
</protein>
<evidence type="ECO:0000256" key="1">
    <source>
        <dbReference type="SAM" id="MobiDB-lite"/>
    </source>
</evidence>
<dbReference type="Proteomes" id="UP001567538">
    <property type="component" value="Unassembled WGS sequence"/>
</dbReference>
<gene>
    <name evidence="3" type="ORF">AAHA92_04946</name>
</gene>
<proteinExistence type="predicted"/>
<keyword evidence="4" id="KW-1185">Reference proteome</keyword>